<accession>A0A2S5KIM7</accession>
<dbReference type="CDD" id="cd12169">
    <property type="entry name" value="PGDH_like_1"/>
    <property type="match status" value="1"/>
</dbReference>
<evidence type="ECO:0000259" key="7">
    <source>
        <dbReference type="Pfam" id="PF02826"/>
    </source>
</evidence>
<dbReference type="GO" id="GO:0016616">
    <property type="term" value="F:oxidoreductase activity, acting on the CH-OH group of donors, NAD or NADP as acceptor"/>
    <property type="evidence" value="ECO:0007669"/>
    <property type="project" value="InterPro"/>
</dbReference>
<evidence type="ECO:0000256" key="2">
    <source>
        <dbReference type="ARBA" id="ARBA00022605"/>
    </source>
</evidence>
<comment type="similarity">
    <text evidence="1 5">Belongs to the D-isomer specific 2-hydroxyacid dehydrogenase family.</text>
</comment>
<dbReference type="InterPro" id="IPR050857">
    <property type="entry name" value="D-2-hydroxyacid_DH"/>
</dbReference>
<protein>
    <submittedName>
        <fullName evidence="8">Hydroxyacid dehydrogenase</fullName>
    </submittedName>
</protein>
<evidence type="ECO:0000313" key="8">
    <source>
        <dbReference type="EMBL" id="PPC74674.1"/>
    </source>
</evidence>
<feature type="domain" description="D-isomer specific 2-hydroxyacid dehydrogenase catalytic" evidence="6">
    <location>
        <begin position="24"/>
        <end position="310"/>
    </location>
</feature>
<evidence type="ECO:0000259" key="6">
    <source>
        <dbReference type="Pfam" id="PF00389"/>
    </source>
</evidence>
<keyword evidence="3 5" id="KW-0560">Oxidoreductase</keyword>
<dbReference type="InterPro" id="IPR029752">
    <property type="entry name" value="D-isomer_DH_CS1"/>
</dbReference>
<keyword evidence="2" id="KW-0028">Amino-acid biosynthesis</keyword>
<dbReference type="SUPFAM" id="SSF52283">
    <property type="entry name" value="Formate/glycerate dehydrogenase catalytic domain-like"/>
    <property type="match status" value="1"/>
</dbReference>
<keyword evidence="4" id="KW-0520">NAD</keyword>
<dbReference type="Pfam" id="PF00389">
    <property type="entry name" value="2-Hacid_dh"/>
    <property type="match status" value="1"/>
</dbReference>
<evidence type="ECO:0000256" key="3">
    <source>
        <dbReference type="ARBA" id="ARBA00023002"/>
    </source>
</evidence>
<dbReference type="PROSITE" id="PS00065">
    <property type="entry name" value="D_2_HYDROXYACID_DH_1"/>
    <property type="match status" value="1"/>
</dbReference>
<gene>
    <name evidence="8" type="ORF">C4K68_25515</name>
</gene>
<dbReference type="InterPro" id="IPR036291">
    <property type="entry name" value="NAD(P)-bd_dom_sf"/>
</dbReference>
<feature type="domain" description="D-isomer specific 2-hydroxyacid dehydrogenase NAD-binding" evidence="7">
    <location>
        <begin position="111"/>
        <end position="283"/>
    </location>
</feature>
<dbReference type="PANTHER" id="PTHR42789">
    <property type="entry name" value="D-ISOMER SPECIFIC 2-HYDROXYACID DEHYDROGENASE FAMILY PROTEIN (AFU_ORTHOLOGUE AFUA_6G10090)"/>
    <property type="match status" value="1"/>
</dbReference>
<dbReference type="GO" id="GO:0008652">
    <property type="term" value="P:amino acid biosynthetic process"/>
    <property type="evidence" value="ECO:0007669"/>
    <property type="project" value="UniProtKB-KW"/>
</dbReference>
<proteinExistence type="inferred from homology"/>
<dbReference type="PANTHER" id="PTHR42789:SF1">
    <property type="entry name" value="D-ISOMER SPECIFIC 2-HYDROXYACID DEHYDROGENASE FAMILY PROTEIN (AFU_ORTHOLOGUE AFUA_6G10090)"/>
    <property type="match status" value="1"/>
</dbReference>
<dbReference type="GO" id="GO:0051287">
    <property type="term" value="F:NAD binding"/>
    <property type="evidence" value="ECO:0007669"/>
    <property type="project" value="InterPro"/>
</dbReference>
<comment type="caution">
    <text evidence="8">The sequence shown here is derived from an EMBL/GenBank/DDBJ whole genome shotgun (WGS) entry which is preliminary data.</text>
</comment>
<dbReference type="OrthoDB" id="5289001at2"/>
<dbReference type="Proteomes" id="UP000238196">
    <property type="component" value="Unassembled WGS sequence"/>
</dbReference>
<name>A0A2S5KIM7_9PROT</name>
<dbReference type="SUPFAM" id="SSF51735">
    <property type="entry name" value="NAD(P)-binding Rossmann-fold domains"/>
    <property type="match status" value="1"/>
</dbReference>
<dbReference type="EMBL" id="PRLP01000143">
    <property type="protein sequence ID" value="PPC74674.1"/>
    <property type="molecule type" value="Genomic_DNA"/>
</dbReference>
<dbReference type="InterPro" id="IPR006139">
    <property type="entry name" value="D-isomer_2_OHA_DH_cat_dom"/>
</dbReference>
<dbReference type="Pfam" id="PF02826">
    <property type="entry name" value="2-Hacid_dh_C"/>
    <property type="match status" value="1"/>
</dbReference>
<evidence type="ECO:0000256" key="4">
    <source>
        <dbReference type="ARBA" id="ARBA00023027"/>
    </source>
</evidence>
<organism evidence="8 9">
    <name type="scientific">Proteobacteria bacterium 228</name>
    <dbReference type="NCBI Taxonomy" id="2083153"/>
    <lineage>
        <taxon>Bacteria</taxon>
        <taxon>Pseudomonadati</taxon>
        <taxon>Pseudomonadota</taxon>
    </lineage>
</organism>
<reference evidence="8 9" key="1">
    <citation type="submission" date="2018-02" db="EMBL/GenBank/DDBJ databases">
        <title>novel marine gammaproteobacteria from coastal saline agro ecosystem.</title>
        <authorList>
            <person name="Krishnan R."/>
            <person name="Ramesh Kumar N."/>
        </authorList>
    </citation>
    <scope>NUCLEOTIDE SEQUENCE [LARGE SCALE GENOMIC DNA]</scope>
    <source>
        <strain evidence="8 9">228</strain>
    </source>
</reference>
<dbReference type="AlphaFoldDB" id="A0A2S5KIM7"/>
<dbReference type="FunFam" id="3.40.50.720:FF:000203">
    <property type="entry name" value="D-3-phosphoglycerate dehydrogenase (SerA)"/>
    <property type="match status" value="1"/>
</dbReference>
<evidence type="ECO:0000256" key="5">
    <source>
        <dbReference type="RuleBase" id="RU003719"/>
    </source>
</evidence>
<evidence type="ECO:0000313" key="9">
    <source>
        <dbReference type="Proteomes" id="UP000238196"/>
    </source>
</evidence>
<dbReference type="InterPro" id="IPR006140">
    <property type="entry name" value="D-isomer_DH_NAD-bd"/>
</dbReference>
<sequence length="315" mass="33984">MKITILDDYQGIALSMADWSEVHTLAEVRVCRELLTGEALQAAISDADIICAMRERTLFDRAQLQQLPKLKLLITSGMRNAAIDMDAARELGIVVSGTPNNGAAAAEHTWALILATVRHIPLEDQRIRQGQWQTTVGGDLKGKTLGIVGLGNLGQQVARVAQVFGMKVLAWSPNLTAERAAAAGVEYADKQRLLQKSDIVTLHMKLSESTHHLLQADDLALMPAHGILINTSRGQLVEENALIAALSNGQIAAAGLDVFDQEPIAPDHPLLKLSNTVLTSHVGFVTRETYTLFYQGMVDAIVAFCQGAPTKVLNG</sequence>
<evidence type="ECO:0000256" key="1">
    <source>
        <dbReference type="ARBA" id="ARBA00005854"/>
    </source>
</evidence>
<dbReference type="Gene3D" id="3.40.50.720">
    <property type="entry name" value="NAD(P)-binding Rossmann-like Domain"/>
    <property type="match status" value="2"/>
</dbReference>